<evidence type="ECO:0000256" key="1">
    <source>
        <dbReference type="ARBA" id="ARBA00006547"/>
    </source>
</evidence>
<dbReference type="InterPro" id="IPR038765">
    <property type="entry name" value="Papain-like_cys_pep_sf"/>
</dbReference>
<dbReference type="GO" id="GO:0016407">
    <property type="term" value="F:acetyltransferase activity"/>
    <property type="evidence" value="ECO:0007669"/>
    <property type="project" value="InterPro"/>
</dbReference>
<dbReference type="InterPro" id="IPR053710">
    <property type="entry name" value="Arylamine_NAT_domain_sf"/>
</dbReference>
<dbReference type="InterPro" id="IPR001447">
    <property type="entry name" value="Arylamine_N-AcTrfase"/>
</dbReference>
<dbReference type="PANTHER" id="PTHR11786">
    <property type="entry name" value="N-HYDROXYARYLAMINE O-ACETYLTRANSFERASE"/>
    <property type="match status" value="1"/>
</dbReference>
<dbReference type="KEGG" id="asip:AQUSIP_07340"/>
<name>A0A5E4PF22_9COXI</name>
<keyword evidence="2" id="KW-0808">Transferase</keyword>
<organism evidence="2 3">
    <name type="scientific">Aquicella siphonis</name>
    <dbReference type="NCBI Taxonomy" id="254247"/>
    <lineage>
        <taxon>Bacteria</taxon>
        <taxon>Pseudomonadati</taxon>
        <taxon>Pseudomonadota</taxon>
        <taxon>Gammaproteobacteria</taxon>
        <taxon>Legionellales</taxon>
        <taxon>Coxiellaceae</taxon>
        <taxon>Aquicella</taxon>
    </lineage>
</organism>
<protein>
    <submittedName>
        <fullName evidence="2">Arylamine N-acetyltransferase</fullName>
    </submittedName>
</protein>
<sequence>MQSYKDTNDQCQAGSAAFSLEKYFLYVGLSGFFPAQLTLQALKTIIEHHLSTFNYQNSILYNAGKMPADTRVIPTLDINDLFALMIRKKGGYCFQHLELLFAVLSAAGFNVDRRLAKVIMQPCAQLDSADMPDLPKTHESLVVHLDGKHYLVDVGMANQSIRGPLELKEGEQTIDDDQYRLIKTGELWRLDTKTVRDNEWLCLYQFFNTPVQHNEIEKAHINLYLTEKSIPIRDDKLLIGQTTLEKRKYLMWLCTGAGFGIFRSIKKDSDDAPKTRKFSSYEEVEAFAKKKFGTH</sequence>
<accession>A0A5E4PF22</accession>
<evidence type="ECO:0000313" key="2">
    <source>
        <dbReference type="EMBL" id="VVC75444.1"/>
    </source>
</evidence>
<dbReference type="Proteomes" id="UP000324194">
    <property type="component" value="Chromosome 1"/>
</dbReference>
<keyword evidence="3" id="KW-1185">Reference proteome</keyword>
<dbReference type="OrthoDB" id="5645322at2"/>
<dbReference type="Pfam" id="PF00797">
    <property type="entry name" value="Acetyltransf_2"/>
    <property type="match status" value="1"/>
</dbReference>
<comment type="similarity">
    <text evidence="1">Belongs to the arylamine N-acetyltransferase family.</text>
</comment>
<dbReference type="RefSeq" id="WP_148338751.1">
    <property type="nucleotide sequence ID" value="NZ_LR699119.1"/>
</dbReference>
<proteinExistence type="inferred from homology"/>
<evidence type="ECO:0000313" key="3">
    <source>
        <dbReference type="Proteomes" id="UP000324194"/>
    </source>
</evidence>
<reference evidence="2 3" key="1">
    <citation type="submission" date="2019-08" db="EMBL/GenBank/DDBJ databases">
        <authorList>
            <person name="Guy L."/>
        </authorList>
    </citation>
    <scope>NUCLEOTIDE SEQUENCE [LARGE SCALE GENOMIC DNA]</scope>
    <source>
        <strain evidence="2 3">SGT-108</strain>
    </source>
</reference>
<dbReference type="SUPFAM" id="SSF54001">
    <property type="entry name" value="Cysteine proteinases"/>
    <property type="match status" value="1"/>
</dbReference>
<dbReference type="AlphaFoldDB" id="A0A5E4PF22"/>
<dbReference type="Gene3D" id="3.30.2140.20">
    <property type="match status" value="1"/>
</dbReference>
<dbReference type="EMBL" id="LR699119">
    <property type="protein sequence ID" value="VVC75444.1"/>
    <property type="molecule type" value="Genomic_DNA"/>
</dbReference>
<dbReference type="PANTHER" id="PTHR11786:SF0">
    <property type="entry name" value="ARYLAMINE N-ACETYLTRANSFERASE 4-RELATED"/>
    <property type="match status" value="1"/>
</dbReference>
<gene>
    <name evidence="2" type="primary">nat</name>
    <name evidence="2" type="ORF">AQUSIP_07340</name>
</gene>